<dbReference type="Gene3D" id="3.40.30.10">
    <property type="entry name" value="Glutaredoxin"/>
    <property type="match status" value="1"/>
</dbReference>
<protein>
    <submittedName>
        <fullName evidence="5">GST N-terminal domain-containing protein</fullName>
    </submittedName>
</protein>
<evidence type="ECO:0000313" key="4">
    <source>
        <dbReference type="Proteomes" id="UP000268014"/>
    </source>
</evidence>
<dbReference type="GO" id="GO:0005783">
    <property type="term" value="C:endoplasmic reticulum"/>
    <property type="evidence" value="ECO:0007669"/>
    <property type="project" value="TreeGrafter"/>
</dbReference>
<evidence type="ECO:0000256" key="2">
    <source>
        <dbReference type="SAM" id="MobiDB-lite"/>
    </source>
</evidence>
<sequence length="375" mass="43945">MSRAGERLDDHSMYLLLFACLDHLTKGPYEGSISGLKREFTTAPKMPELIELSEKFVMVNVEDDDEPEDDKYAPDGGYIPRILFLDTDGEPLKTNNQAKYKNNKYFYPLVPQVLDGMQRALDEFEAKTTKVRLYYIRFIIELFSGIICYESFSNFPDSDTDGEPLKTNNQAKYKNNKYFYPLVPQVLDGMQRALDEFEAKTSKHDKKTVEPEEKEDKKEKKESKEDKKKKKNEEKETKEEKESEKNDKKEKEVEKKEDKKEKKEDKKEKKEDKKGKKDDKKEKKEDKKDKTEDKKKEKDDKKGKASEKKEDKKGKTDDSKKKKTEDTKKEDKKKDIHHDLFCKLLAKRGCDVTSSLRNAANCYEPLFLRDLGSKK</sequence>
<dbReference type="WBParaSite" id="HPLM_0001930101-mRNA-1">
    <property type="protein sequence ID" value="HPLM_0001930101-mRNA-1"/>
    <property type="gene ID" value="HPLM_0001930101"/>
</dbReference>
<name>A0A0N4X4K9_HAEPC</name>
<proteinExistence type="predicted"/>
<dbReference type="OrthoDB" id="262308at2759"/>
<dbReference type="OMA" id="AKYKNNK"/>
<dbReference type="PANTHER" id="PTHR15337:SF11">
    <property type="entry name" value="THIOREDOXIN DOMAIN-CONTAINING PROTEIN"/>
    <property type="match status" value="1"/>
</dbReference>
<accession>A0A0N4X4K9</accession>
<keyword evidence="1" id="KW-0732">Signal</keyword>
<dbReference type="PANTHER" id="PTHR15337">
    <property type="entry name" value="ANTERIOR GRADIENT PROTEIN-RELATED"/>
    <property type="match status" value="1"/>
</dbReference>
<dbReference type="InterPro" id="IPR051099">
    <property type="entry name" value="AGR/TXD"/>
</dbReference>
<gene>
    <name evidence="3" type="ORF">HPLM_LOCUS19293</name>
</gene>
<keyword evidence="4" id="KW-1185">Reference proteome</keyword>
<reference evidence="5" key="1">
    <citation type="submission" date="2017-02" db="UniProtKB">
        <authorList>
            <consortium name="WormBaseParasite"/>
        </authorList>
    </citation>
    <scope>IDENTIFICATION</scope>
</reference>
<organism evidence="5">
    <name type="scientific">Haemonchus placei</name>
    <name type="common">Barber's pole worm</name>
    <dbReference type="NCBI Taxonomy" id="6290"/>
    <lineage>
        <taxon>Eukaryota</taxon>
        <taxon>Metazoa</taxon>
        <taxon>Ecdysozoa</taxon>
        <taxon>Nematoda</taxon>
        <taxon>Chromadorea</taxon>
        <taxon>Rhabditida</taxon>
        <taxon>Rhabditina</taxon>
        <taxon>Rhabditomorpha</taxon>
        <taxon>Strongyloidea</taxon>
        <taxon>Trichostrongylidae</taxon>
        <taxon>Haemonchus</taxon>
    </lineage>
</organism>
<dbReference type="AlphaFoldDB" id="A0A0N4X4K9"/>
<dbReference type="EMBL" id="UZAF01021195">
    <property type="protein sequence ID" value="VDO76308.1"/>
    <property type="molecule type" value="Genomic_DNA"/>
</dbReference>
<reference evidence="3 4" key="2">
    <citation type="submission" date="2018-11" db="EMBL/GenBank/DDBJ databases">
        <authorList>
            <consortium name="Pathogen Informatics"/>
        </authorList>
    </citation>
    <scope>NUCLEOTIDE SEQUENCE [LARGE SCALE GENOMIC DNA]</scope>
    <source>
        <strain evidence="3 4">MHpl1</strain>
    </source>
</reference>
<dbReference type="Proteomes" id="UP000268014">
    <property type="component" value="Unassembled WGS sequence"/>
</dbReference>
<evidence type="ECO:0000313" key="3">
    <source>
        <dbReference type="EMBL" id="VDO76308.1"/>
    </source>
</evidence>
<dbReference type="STRING" id="6290.A0A0N4X4K9"/>
<evidence type="ECO:0000313" key="5">
    <source>
        <dbReference type="WBParaSite" id="HPLM_0001930101-mRNA-1"/>
    </source>
</evidence>
<feature type="region of interest" description="Disordered" evidence="2">
    <location>
        <begin position="199"/>
        <end position="334"/>
    </location>
</feature>
<evidence type="ECO:0000256" key="1">
    <source>
        <dbReference type="ARBA" id="ARBA00022729"/>
    </source>
</evidence>